<keyword evidence="7" id="KW-1133">Transmembrane helix</keyword>
<dbReference type="OrthoDB" id="431202at2759"/>
<keyword evidence="4 5" id="KW-0413">Isomerase</keyword>
<name>A0A6A6VBE4_9PLEO</name>
<feature type="transmembrane region" description="Helical" evidence="7">
    <location>
        <begin position="362"/>
        <end position="383"/>
    </location>
</feature>
<evidence type="ECO:0000256" key="4">
    <source>
        <dbReference type="ARBA" id="ARBA00023235"/>
    </source>
</evidence>
<keyword evidence="3 5" id="KW-0697">Rotamase</keyword>
<accession>A0A6A6VBE4</accession>
<evidence type="ECO:0000256" key="8">
    <source>
        <dbReference type="SAM" id="SignalP"/>
    </source>
</evidence>
<keyword evidence="7" id="KW-0472">Membrane</keyword>
<dbReference type="EMBL" id="MU006574">
    <property type="protein sequence ID" value="KAF2747029.1"/>
    <property type="molecule type" value="Genomic_DNA"/>
</dbReference>
<evidence type="ECO:0000256" key="6">
    <source>
        <dbReference type="SAM" id="MobiDB-lite"/>
    </source>
</evidence>
<dbReference type="AlphaFoldDB" id="A0A6A6VBE4"/>
<feature type="region of interest" description="Disordered" evidence="6">
    <location>
        <begin position="397"/>
        <end position="451"/>
    </location>
</feature>
<dbReference type="GO" id="GO:0016020">
    <property type="term" value="C:membrane"/>
    <property type="evidence" value="ECO:0007669"/>
    <property type="project" value="TreeGrafter"/>
</dbReference>
<dbReference type="Proteomes" id="UP000799440">
    <property type="component" value="Unassembled WGS sequence"/>
</dbReference>
<evidence type="ECO:0000256" key="7">
    <source>
        <dbReference type="SAM" id="Phobius"/>
    </source>
</evidence>
<dbReference type="PANTHER" id="PTHR31735">
    <property type="entry name" value="VACUOLAR MEMBRANE PROTEIN YPL162C"/>
    <property type="match status" value="1"/>
</dbReference>
<dbReference type="Pfam" id="PF00254">
    <property type="entry name" value="FKBP_C"/>
    <property type="match status" value="1"/>
</dbReference>
<evidence type="ECO:0000256" key="3">
    <source>
        <dbReference type="ARBA" id="ARBA00023110"/>
    </source>
</evidence>
<protein>
    <recommendedName>
        <fullName evidence="2 5">peptidylprolyl isomerase</fullName>
        <ecNumber evidence="2 5">5.2.1.8</ecNumber>
    </recommendedName>
</protein>
<feature type="domain" description="PPIase FKBP-type" evidence="9">
    <location>
        <begin position="35"/>
        <end position="121"/>
    </location>
</feature>
<keyword evidence="8" id="KW-0732">Signal</keyword>
<dbReference type="Pfam" id="PF12400">
    <property type="entry name" value="STIMATE"/>
    <property type="match status" value="1"/>
</dbReference>
<evidence type="ECO:0000256" key="1">
    <source>
        <dbReference type="ARBA" id="ARBA00000971"/>
    </source>
</evidence>
<reference evidence="10" key="1">
    <citation type="journal article" date="2020" name="Stud. Mycol.">
        <title>101 Dothideomycetes genomes: a test case for predicting lifestyles and emergence of pathogens.</title>
        <authorList>
            <person name="Haridas S."/>
            <person name="Albert R."/>
            <person name="Binder M."/>
            <person name="Bloem J."/>
            <person name="Labutti K."/>
            <person name="Salamov A."/>
            <person name="Andreopoulos B."/>
            <person name="Baker S."/>
            <person name="Barry K."/>
            <person name="Bills G."/>
            <person name="Bluhm B."/>
            <person name="Cannon C."/>
            <person name="Castanera R."/>
            <person name="Culley D."/>
            <person name="Daum C."/>
            <person name="Ezra D."/>
            <person name="Gonzalez J."/>
            <person name="Henrissat B."/>
            <person name="Kuo A."/>
            <person name="Liang C."/>
            <person name="Lipzen A."/>
            <person name="Lutzoni F."/>
            <person name="Magnuson J."/>
            <person name="Mondo S."/>
            <person name="Nolan M."/>
            <person name="Ohm R."/>
            <person name="Pangilinan J."/>
            <person name="Park H.-J."/>
            <person name="Ramirez L."/>
            <person name="Alfaro M."/>
            <person name="Sun H."/>
            <person name="Tritt A."/>
            <person name="Yoshinaga Y."/>
            <person name="Zwiers L.-H."/>
            <person name="Turgeon B."/>
            <person name="Goodwin S."/>
            <person name="Spatafora J."/>
            <person name="Crous P."/>
            <person name="Grigoriev I."/>
        </authorList>
    </citation>
    <scope>NUCLEOTIDE SEQUENCE</scope>
    <source>
        <strain evidence="10">CBS 119925</strain>
    </source>
</reference>
<feature type="signal peptide" evidence="8">
    <location>
        <begin position="1"/>
        <end position="15"/>
    </location>
</feature>
<feature type="transmembrane region" description="Helical" evidence="7">
    <location>
        <begin position="222"/>
        <end position="244"/>
    </location>
</feature>
<keyword evidence="7" id="KW-0812">Transmembrane</keyword>
<dbReference type="Gene3D" id="3.10.50.40">
    <property type="match status" value="1"/>
</dbReference>
<dbReference type="InterPro" id="IPR046357">
    <property type="entry name" value="PPIase_dom_sf"/>
</dbReference>
<feature type="chain" id="PRO_5025621041" description="peptidylprolyl isomerase" evidence="8">
    <location>
        <begin position="16"/>
        <end position="451"/>
    </location>
</feature>
<evidence type="ECO:0000313" key="11">
    <source>
        <dbReference type="Proteomes" id="UP000799440"/>
    </source>
</evidence>
<evidence type="ECO:0000313" key="10">
    <source>
        <dbReference type="EMBL" id="KAF2747029.1"/>
    </source>
</evidence>
<feature type="transmembrane region" description="Helical" evidence="7">
    <location>
        <begin position="180"/>
        <end position="201"/>
    </location>
</feature>
<evidence type="ECO:0000256" key="2">
    <source>
        <dbReference type="ARBA" id="ARBA00013194"/>
    </source>
</evidence>
<dbReference type="PANTHER" id="PTHR31735:SF1">
    <property type="entry name" value="VACUOLAR MEMBRANE PROTEIN YPL162C"/>
    <property type="match status" value="1"/>
</dbReference>
<gene>
    <name evidence="10" type="ORF">M011DRAFT_383179</name>
</gene>
<evidence type="ECO:0000259" key="9">
    <source>
        <dbReference type="PROSITE" id="PS50059"/>
    </source>
</evidence>
<proteinExistence type="predicted"/>
<feature type="transmembrane region" description="Helical" evidence="7">
    <location>
        <begin position="264"/>
        <end position="284"/>
    </location>
</feature>
<dbReference type="EC" id="5.2.1.8" evidence="2 5"/>
<keyword evidence="11" id="KW-1185">Reference proteome</keyword>
<feature type="transmembrane region" description="Helical" evidence="7">
    <location>
        <begin position="322"/>
        <end position="342"/>
    </location>
</feature>
<feature type="non-terminal residue" evidence="10">
    <location>
        <position position="451"/>
    </location>
</feature>
<feature type="non-terminal residue" evidence="10">
    <location>
        <position position="1"/>
    </location>
</feature>
<dbReference type="InterPro" id="IPR001179">
    <property type="entry name" value="PPIase_FKBP_dom"/>
</dbReference>
<sequence>LSALLLASLASLSTAAEVQIEVTKEVSCTRKTRVGDKISVHYNGTHQTDGTSFDSSYRGGVPFTFDLGKGEVIKGWDQGLVDMCIGEKRKLVIPSELAYGRTGTADGAIKGVFTTELMAIEGVKEESKPVPPRPTIVEAEKEKATADAPHFATEPVAFPTPVPTAQGSPMENNDNECHLLGGYALLVQGALGILALMALVVKRWREHPRRPLKIWFFDVSKQVFGSALLHLANVLMSMLSSGDFDVATSTLPNSDEEQPNPCSFYLLNIFIDTTIGIPILVLLLKLLHRAFLLTPIARPPASIRSGNYGTPPRITWWLKQSLIYFLGLFGMKLCVFFIFQLLPWIAWVGDWALRWTEGNEAVQITFVMFVFPLVMNALQYWIIDGFIKDRENGERGEGYVGVQGEDEEGEEERGDEGWLERHRRRRREERESVEGDEEREPLREANPTVVP</sequence>
<dbReference type="SUPFAM" id="SSF54534">
    <property type="entry name" value="FKBP-like"/>
    <property type="match status" value="1"/>
</dbReference>
<dbReference type="InterPro" id="IPR022127">
    <property type="entry name" value="STIMATE/YPL162C"/>
</dbReference>
<comment type="catalytic activity">
    <reaction evidence="1 5">
        <text>[protein]-peptidylproline (omega=180) = [protein]-peptidylproline (omega=0)</text>
        <dbReference type="Rhea" id="RHEA:16237"/>
        <dbReference type="Rhea" id="RHEA-COMP:10747"/>
        <dbReference type="Rhea" id="RHEA-COMP:10748"/>
        <dbReference type="ChEBI" id="CHEBI:83833"/>
        <dbReference type="ChEBI" id="CHEBI:83834"/>
        <dbReference type="EC" id="5.2.1.8"/>
    </reaction>
</comment>
<dbReference type="FunFam" id="3.10.50.40:FF:000006">
    <property type="entry name" value="Peptidyl-prolyl cis-trans isomerase"/>
    <property type="match status" value="1"/>
</dbReference>
<dbReference type="PROSITE" id="PS50059">
    <property type="entry name" value="FKBP_PPIASE"/>
    <property type="match status" value="1"/>
</dbReference>
<organism evidence="10 11">
    <name type="scientific">Sporormia fimetaria CBS 119925</name>
    <dbReference type="NCBI Taxonomy" id="1340428"/>
    <lineage>
        <taxon>Eukaryota</taxon>
        <taxon>Fungi</taxon>
        <taxon>Dikarya</taxon>
        <taxon>Ascomycota</taxon>
        <taxon>Pezizomycotina</taxon>
        <taxon>Dothideomycetes</taxon>
        <taxon>Pleosporomycetidae</taxon>
        <taxon>Pleosporales</taxon>
        <taxon>Sporormiaceae</taxon>
        <taxon>Sporormia</taxon>
    </lineage>
</organism>
<feature type="compositionally biased region" description="Acidic residues" evidence="6">
    <location>
        <begin position="404"/>
        <end position="414"/>
    </location>
</feature>
<evidence type="ECO:0000256" key="5">
    <source>
        <dbReference type="PROSITE-ProRule" id="PRU00277"/>
    </source>
</evidence>
<dbReference type="GO" id="GO:0003755">
    <property type="term" value="F:peptidyl-prolyl cis-trans isomerase activity"/>
    <property type="evidence" value="ECO:0007669"/>
    <property type="project" value="UniProtKB-KW"/>
</dbReference>